<evidence type="ECO:0000256" key="6">
    <source>
        <dbReference type="PROSITE-ProRule" id="PRU01172"/>
    </source>
</evidence>
<keyword evidence="3" id="KW-0106">Calcium</keyword>
<protein>
    <recommendedName>
        <fullName evidence="7">Pentraxin (PTX) domain-containing protein</fullName>
    </recommendedName>
</protein>
<evidence type="ECO:0000259" key="7">
    <source>
        <dbReference type="PROSITE" id="PS51828"/>
    </source>
</evidence>
<evidence type="ECO:0000313" key="8">
    <source>
        <dbReference type="EMBL" id="CAB4003771.1"/>
    </source>
</evidence>
<dbReference type="AlphaFoldDB" id="A0A7D9E8M6"/>
<dbReference type="PROSITE" id="PS51828">
    <property type="entry name" value="PTX_2"/>
    <property type="match status" value="1"/>
</dbReference>
<name>A0A7D9E8M6_PARCT</name>
<evidence type="ECO:0000256" key="2">
    <source>
        <dbReference type="ARBA" id="ARBA00022723"/>
    </source>
</evidence>
<accession>A0A7D9E8M6</accession>
<sequence length="383" mass="43048">MLTSKDQKRSFTCPKLINKFKMDTSIYFLFFCAVFIFCVRGQSLGENHLSWLTEDEILQSKDELPGCDMKNDIADLKDLMVSVKEELNEMKTGFIKEVNDKLPVCDRKNDIADLKDLMVSIRKELNEMKTEFMEEIKAMWNNTKEEKPSKKVSTNPAKNKCADALYFRGGNTFEYAKSVSRPGLVDDEDITSGSGAPEEGLNAITSCFWIKTLKRSDAPNVLSYAIPERDNEITIYLLPNVTLLLKTKAGTSFYPQDLGISVSDGKWHHVCITWENTHGTLQAYKDGVLRNSRTEFKPGAPIAPHGMWIIGQDQDRYGGGFQLNNAFHGSLTEVNVWNRVLNASEISTLAMKCGSGMAGNYRAYSDFVPYGGIQKVKPSCCEQ</sequence>
<organism evidence="8 9">
    <name type="scientific">Paramuricea clavata</name>
    <name type="common">Red gorgonian</name>
    <name type="synonym">Violescent sea-whip</name>
    <dbReference type="NCBI Taxonomy" id="317549"/>
    <lineage>
        <taxon>Eukaryota</taxon>
        <taxon>Metazoa</taxon>
        <taxon>Cnidaria</taxon>
        <taxon>Anthozoa</taxon>
        <taxon>Octocorallia</taxon>
        <taxon>Malacalcyonacea</taxon>
        <taxon>Plexauridae</taxon>
        <taxon>Paramuricea</taxon>
    </lineage>
</organism>
<dbReference type="SMART" id="SM00159">
    <property type="entry name" value="PTX"/>
    <property type="match status" value="1"/>
</dbReference>
<dbReference type="InterPro" id="IPR051360">
    <property type="entry name" value="Neuronal_Pentraxin_Related"/>
</dbReference>
<dbReference type="Gene3D" id="2.60.120.200">
    <property type="match status" value="1"/>
</dbReference>
<evidence type="ECO:0000256" key="3">
    <source>
        <dbReference type="ARBA" id="ARBA00022837"/>
    </source>
</evidence>
<evidence type="ECO:0000313" key="9">
    <source>
        <dbReference type="Proteomes" id="UP001152795"/>
    </source>
</evidence>
<keyword evidence="2" id="KW-0479">Metal-binding</keyword>
<dbReference type="InterPro" id="IPR013320">
    <property type="entry name" value="ConA-like_dom_sf"/>
</dbReference>
<dbReference type="EMBL" id="CACRXK020004722">
    <property type="protein sequence ID" value="CAB4003771.1"/>
    <property type="molecule type" value="Genomic_DNA"/>
</dbReference>
<evidence type="ECO:0000256" key="1">
    <source>
        <dbReference type="ARBA" id="ARBA00001913"/>
    </source>
</evidence>
<keyword evidence="9" id="KW-1185">Reference proteome</keyword>
<dbReference type="Proteomes" id="UP001152795">
    <property type="component" value="Unassembled WGS sequence"/>
</dbReference>
<comment type="caution">
    <text evidence="8">The sequence shown here is derived from an EMBL/GenBank/DDBJ whole genome shotgun (WGS) entry which is preliminary data.</text>
</comment>
<dbReference type="PANTHER" id="PTHR19277">
    <property type="entry name" value="PENTRAXIN"/>
    <property type="match status" value="1"/>
</dbReference>
<comment type="caution">
    <text evidence="6">Lacks conserved residue(s) required for the propagation of feature annotation.</text>
</comment>
<comment type="cofactor">
    <cofactor evidence="1">
        <name>Ca(2+)</name>
        <dbReference type="ChEBI" id="CHEBI:29108"/>
    </cofactor>
</comment>
<dbReference type="GO" id="GO:0046872">
    <property type="term" value="F:metal ion binding"/>
    <property type="evidence" value="ECO:0007669"/>
    <property type="project" value="UniProtKB-KW"/>
</dbReference>
<feature type="domain" description="Pentraxin (PTX)" evidence="7">
    <location>
        <begin position="175"/>
        <end position="382"/>
    </location>
</feature>
<keyword evidence="4" id="KW-1015">Disulfide bond</keyword>
<dbReference type="OrthoDB" id="5961260at2759"/>
<dbReference type="PRINTS" id="PR00895">
    <property type="entry name" value="PENTAXIN"/>
</dbReference>
<gene>
    <name evidence="8" type="ORF">PACLA_8A073130</name>
</gene>
<proteinExistence type="predicted"/>
<dbReference type="InterPro" id="IPR001759">
    <property type="entry name" value="PTX_dom"/>
</dbReference>
<dbReference type="PANTHER" id="PTHR19277:SF161">
    <property type="entry name" value="LAMININ G DOMAIN-CONTAINING PROTEIN"/>
    <property type="match status" value="1"/>
</dbReference>
<dbReference type="Pfam" id="PF00354">
    <property type="entry name" value="Pentaxin"/>
    <property type="match status" value="1"/>
</dbReference>
<reference evidence="8" key="1">
    <citation type="submission" date="2020-04" db="EMBL/GenBank/DDBJ databases">
        <authorList>
            <person name="Alioto T."/>
            <person name="Alioto T."/>
            <person name="Gomez Garrido J."/>
        </authorList>
    </citation>
    <scope>NUCLEOTIDE SEQUENCE</scope>
    <source>
        <strain evidence="8">A484AB</strain>
    </source>
</reference>
<evidence type="ECO:0000256" key="5">
    <source>
        <dbReference type="ARBA" id="ARBA00023180"/>
    </source>
</evidence>
<evidence type="ECO:0000256" key="4">
    <source>
        <dbReference type="ARBA" id="ARBA00023157"/>
    </source>
</evidence>
<keyword evidence="5" id="KW-0325">Glycoprotein</keyword>
<dbReference type="SUPFAM" id="SSF49899">
    <property type="entry name" value="Concanavalin A-like lectins/glucanases"/>
    <property type="match status" value="1"/>
</dbReference>